<reference evidence="1" key="1">
    <citation type="submission" date="2020-10" db="EMBL/GenBank/DDBJ databases">
        <authorList>
            <person name="Castelo-Branco R."/>
            <person name="Eusebio N."/>
            <person name="Adriana R."/>
            <person name="Vieira A."/>
            <person name="Brugerolle De Fraissinette N."/>
            <person name="Rezende De Castro R."/>
            <person name="Schneider M.P."/>
            <person name="Vasconcelos V."/>
            <person name="Leao P.N."/>
        </authorList>
    </citation>
    <scope>NUCLEOTIDE SEQUENCE</scope>
    <source>
        <strain evidence="1">LEGE 06105</strain>
    </source>
</reference>
<proteinExistence type="predicted"/>
<name>A0A8J7K3C5_9CYAN</name>
<dbReference type="Proteomes" id="UP000620559">
    <property type="component" value="Unassembled WGS sequence"/>
</dbReference>
<evidence type="ECO:0000313" key="2">
    <source>
        <dbReference type="Proteomes" id="UP000620559"/>
    </source>
</evidence>
<keyword evidence="2" id="KW-1185">Reference proteome</keyword>
<gene>
    <name evidence="1" type="ORF">IQ247_23900</name>
</gene>
<dbReference type="EMBL" id="JADEWL010000111">
    <property type="protein sequence ID" value="MBE9215671.1"/>
    <property type="molecule type" value="Genomic_DNA"/>
</dbReference>
<organism evidence="1 2">
    <name type="scientific">Plectonema cf. radiosum LEGE 06105</name>
    <dbReference type="NCBI Taxonomy" id="945769"/>
    <lineage>
        <taxon>Bacteria</taxon>
        <taxon>Bacillati</taxon>
        <taxon>Cyanobacteriota</taxon>
        <taxon>Cyanophyceae</taxon>
        <taxon>Oscillatoriophycideae</taxon>
        <taxon>Oscillatoriales</taxon>
        <taxon>Microcoleaceae</taxon>
        <taxon>Plectonema</taxon>
    </lineage>
</organism>
<protein>
    <submittedName>
        <fullName evidence="1">Uncharacterized protein</fullName>
    </submittedName>
</protein>
<evidence type="ECO:0000313" key="1">
    <source>
        <dbReference type="EMBL" id="MBE9215671.1"/>
    </source>
</evidence>
<accession>A0A8J7K3C5</accession>
<sequence>MPNRQTIPWSGIVEGGKIRGNISNIPNYRQLKDAVKQVSCNLNLGYLWDFFN</sequence>
<dbReference type="RefSeq" id="WP_228059995.1">
    <property type="nucleotide sequence ID" value="NZ_JADEWL010000111.1"/>
</dbReference>
<dbReference type="AlphaFoldDB" id="A0A8J7K3C5"/>
<comment type="caution">
    <text evidence="1">The sequence shown here is derived from an EMBL/GenBank/DDBJ whole genome shotgun (WGS) entry which is preliminary data.</text>
</comment>